<reference evidence="3" key="1">
    <citation type="submission" date="2021-02" db="EMBL/GenBank/DDBJ databases">
        <authorList>
            <person name="Dougan E. K."/>
            <person name="Rhodes N."/>
            <person name="Thang M."/>
            <person name="Chan C."/>
        </authorList>
    </citation>
    <scope>NUCLEOTIDE SEQUENCE</scope>
</reference>
<evidence type="ECO:0000256" key="1">
    <source>
        <dbReference type="SAM" id="Coils"/>
    </source>
</evidence>
<organism evidence="3 4">
    <name type="scientific">Polarella glacialis</name>
    <name type="common">Dinoflagellate</name>
    <dbReference type="NCBI Taxonomy" id="89957"/>
    <lineage>
        <taxon>Eukaryota</taxon>
        <taxon>Sar</taxon>
        <taxon>Alveolata</taxon>
        <taxon>Dinophyceae</taxon>
        <taxon>Suessiales</taxon>
        <taxon>Suessiaceae</taxon>
        <taxon>Polarella</taxon>
    </lineage>
</organism>
<gene>
    <name evidence="3" type="ORF">PGLA2088_LOCUS38826</name>
</gene>
<feature type="region of interest" description="Disordered" evidence="2">
    <location>
        <begin position="1186"/>
        <end position="1237"/>
    </location>
</feature>
<dbReference type="PANTHER" id="PTHR23159">
    <property type="entry name" value="CENTROSOMAL PROTEIN 2"/>
    <property type="match status" value="1"/>
</dbReference>
<name>A0A813L201_POLGL</name>
<evidence type="ECO:0000313" key="3">
    <source>
        <dbReference type="EMBL" id="CAE8715894.1"/>
    </source>
</evidence>
<dbReference type="PANTHER" id="PTHR23159:SF31">
    <property type="entry name" value="CENTROSOME-ASSOCIATED PROTEIN CEP250 ISOFORM X1"/>
    <property type="match status" value="1"/>
</dbReference>
<keyword evidence="1" id="KW-0175">Coiled coil</keyword>
<feature type="coiled-coil region" evidence="1">
    <location>
        <begin position="274"/>
        <end position="347"/>
    </location>
</feature>
<sequence length="1430" mass="163339">MFDDAIFCDFQGIVLLFNEDSDDEDAGGGKAQTFSTKQSLRQQQVASTHDPFFCAQFDFDEWHPTVEVVEKEKKVIARLGTMSLQRISQPRWAKQRLKMTASQFKTKPAKRWLWVVLEVTGRIDQGHVAARLAEASQAVKSFLLYKRSKDYSDKLLSIVDKYEKQTNTSRYQKLCQELQDSKKLMGAVEPILDGWNSKNYDEMQSALAPAVHNIAGKQVERLEFERAQKEEANDEEVMQQGHKIADRILMEYQDMMQSGSTSLTEAVSKGKAVLEELAAEIAEGEERRHFLMKDHEAYEAEMWELTRRQKSVVTILQEYEDKRASAAERQRELMESLKSDLASSRRMRISLDKQHEEHSHKCKQVWSRIETRLQKKLMANCSEMLKLHLKRKLREKAYSDRAFALRKAENNSRKPRPKRNFGVRWNCVDDECLESVAALAVVCFAPGRKPIRRVLKRQNSYEINIETRAVEEPPERYLWRFGYRLDHAEPEQLGYHQGHTLYEMECELKWDDPSCELRILEWKFRARLADLREKMHETVKKDLGGKYSRFFGATQFAQHGGMPGTTERLKAWMKSLARCTNNGQLSPEALTVVLRYLRIPVPPISDDELQAFFGKCQECEMHTGLPSLSDCGVCSANRERAERRELLKKRREEIRGRCHPRRIDGASTVKLEFSPLCWDLLSTNVWMIAEVHCLNMPYSLLAYSLHSCPTATGFLRQKALQKKVIEEVKSAKLYKIGNLISKFKARLKEGVEETRTRRAAEADMAINPVTVSESIHMIVLREHHDIMGSKHDEEDDPAQESAAEGTSALELRMSLFGMKDTFQAMLCVQQAYTRWQAETVGLAGDVAEAVRDLALVFEEKMADLRDAFQVANTSARWLSAPAAANAGILRDILNRELSWLPNLAGKMAERCGQLRAATRLLLKATAPSALPNKLQLVGQLLTGMEPLVSEDVLHHSEAWMLRLQNSLRKRLQLRESTGAVCSLYIDRKLAHDELKERHEQKSSRLTHLHAEVAPDEEVKTLEEEVEALAKNIKEESEQGRFHGPDLQSFKRGVETVRLMLHSEELAQNRIQLQFTGSEMTDLLRLVADRLLVDDPEALRASVLVLAELDAITRASTKATIDEERADIQIRVRPTEDSPARSESPEEPPDRLPSGNRSPSPSIHGSEMIGTGQDMSVTLSAQFAHEVTERPGSSPKDERLSAASPASAASSRRQATTPGGGLRPGSQGSPLARRSSASPRFQEDLLFLHHKEDALEKQEQMLAEEHHQEQDELRKVQRLASRELQEQMDLLDSRPATAGAPEEEELQELQNERAGLRRRFDEMHEQQRQEQELLQGKQDAQDEALLEADHLLRVGEQLLQLEHEQEEMTERHSEELLALREQQNQQQQLQLQQLQNLGQLRQLQVHQLDEVLGLLHRRHSLTQEPLGCSRL</sequence>
<feature type="compositionally biased region" description="Basic and acidic residues" evidence="2">
    <location>
        <begin position="1124"/>
        <end position="1149"/>
    </location>
</feature>
<evidence type="ECO:0000256" key="2">
    <source>
        <dbReference type="SAM" id="MobiDB-lite"/>
    </source>
</evidence>
<proteinExistence type="predicted"/>
<comment type="caution">
    <text evidence="3">The sequence shown here is derived from an EMBL/GenBank/DDBJ whole genome shotgun (WGS) entry which is preliminary data.</text>
</comment>
<dbReference type="EMBL" id="CAJNNW010032878">
    <property type="protein sequence ID" value="CAE8715894.1"/>
    <property type="molecule type" value="Genomic_DNA"/>
</dbReference>
<feature type="compositionally biased region" description="Low complexity" evidence="2">
    <location>
        <begin position="1200"/>
        <end position="1210"/>
    </location>
</feature>
<evidence type="ECO:0000313" key="4">
    <source>
        <dbReference type="Proteomes" id="UP000626109"/>
    </source>
</evidence>
<accession>A0A813L201</accession>
<dbReference type="Proteomes" id="UP000626109">
    <property type="component" value="Unassembled WGS sequence"/>
</dbReference>
<feature type="region of interest" description="Disordered" evidence="2">
    <location>
        <begin position="1124"/>
        <end position="1169"/>
    </location>
</feature>
<feature type="region of interest" description="Disordered" evidence="2">
    <location>
        <begin position="1288"/>
        <end position="1309"/>
    </location>
</feature>
<protein>
    <submittedName>
        <fullName evidence="3">Uncharacterized protein</fullName>
    </submittedName>
</protein>
<feature type="compositionally biased region" description="Low complexity" evidence="2">
    <location>
        <begin position="1228"/>
        <end position="1237"/>
    </location>
</feature>